<dbReference type="Pfam" id="PF13349">
    <property type="entry name" value="DUF4097"/>
    <property type="match status" value="1"/>
</dbReference>
<evidence type="ECO:0000256" key="1">
    <source>
        <dbReference type="SAM" id="MobiDB-lite"/>
    </source>
</evidence>
<dbReference type="AlphaFoldDB" id="A0AAW9U3H8"/>
<dbReference type="EMBL" id="WJMV01000002">
    <property type="protein sequence ID" value="MRG74376.1"/>
    <property type="molecule type" value="Genomic_DNA"/>
</dbReference>
<dbReference type="Proteomes" id="UP000452188">
    <property type="component" value="Unassembled WGS sequence"/>
</dbReference>
<keyword evidence="2" id="KW-1133">Transmembrane helix</keyword>
<evidence type="ECO:0000256" key="2">
    <source>
        <dbReference type="SAM" id="Phobius"/>
    </source>
</evidence>
<comment type="caution">
    <text evidence="4">The sequence shown here is derived from an EMBL/GenBank/DDBJ whole genome shotgun (WGS) entry which is preliminary data.</text>
</comment>
<feature type="domain" description="DUF4097" evidence="3">
    <location>
        <begin position="131"/>
        <end position="249"/>
    </location>
</feature>
<organism evidence="4 5">
    <name type="scientific">Limosilactobacillus reuteri</name>
    <name type="common">Lactobacillus reuteri</name>
    <dbReference type="NCBI Taxonomy" id="1598"/>
    <lineage>
        <taxon>Bacteria</taxon>
        <taxon>Bacillati</taxon>
        <taxon>Bacillota</taxon>
        <taxon>Bacilli</taxon>
        <taxon>Lactobacillales</taxon>
        <taxon>Lactobacillaceae</taxon>
        <taxon>Limosilactobacillus</taxon>
    </lineage>
</organism>
<feature type="region of interest" description="Disordered" evidence="1">
    <location>
        <begin position="212"/>
        <end position="234"/>
    </location>
</feature>
<evidence type="ECO:0000259" key="3">
    <source>
        <dbReference type="Pfam" id="PF13349"/>
    </source>
</evidence>
<sequence length="250" mass="27481">MKKTFKVGVIVLILGVILLGIGFFNNGNKAVYFENNRPAIFHSHTKTISTNKAFERIDISASTANVIVREGKKYQITYSGINKHTPAVTVHNNVASIRQTGSFPLVFNFNEYQPHQDLIIVTIPHDQALAGRIHLESGDLTVSQVKMDNIDVNSGAGEVEYRQVTLRGGSTKLSGNFKGNNLKVQGKYTVNNQVGNNTVTSTTVDGYFLKTEDGDNELNGEDKGEESLHQNDDAENVLRLITQSGDNEVN</sequence>
<evidence type="ECO:0000313" key="5">
    <source>
        <dbReference type="Proteomes" id="UP000452188"/>
    </source>
</evidence>
<keyword evidence="2" id="KW-0812">Transmembrane</keyword>
<reference evidence="4 5" key="1">
    <citation type="submission" date="2019-11" db="EMBL/GenBank/DDBJ databases">
        <title>Draft genome sequence of 12 host-associated Lactobacillus reuteri rodent strains.</title>
        <authorList>
            <person name="Zhang S."/>
            <person name="Ozcam M."/>
            <person name="Van Pijkeren J.P."/>
        </authorList>
    </citation>
    <scope>NUCLEOTIDE SEQUENCE [LARGE SCALE GENOMIC DNA]</scope>
    <source>
        <strain evidence="4 5">6799jm-1</strain>
    </source>
</reference>
<dbReference type="InterPro" id="IPR025164">
    <property type="entry name" value="Toastrack_DUF4097"/>
</dbReference>
<protein>
    <submittedName>
        <fullName evidence="4">DUF4097 family beta strand repeat protein</fullName>
    </submittedName>
</protein>
<accession>A0AAW9U3H8</accession>
<feature type="transmembrane region" description="Helical" evidence="2">
    <location>
        <begin position="7"/>
        <end position="24"/>
    </location>
</feature>
<proteinExistence type="predicted"/>
<feature type="compositionally biased region" description="Basic and acidic residues" evidence="1">
    <location>
        <begin position="220"/>
        <end position="232"/>
    </location>
</feature>
<keyword evidence="2" id="KW-0472">Membrane</keyword>
<gene>
    <name evidence="4" type="ORF">GIX79_01095</name>
</gene>
<dbReference type="RefSeq" id="WP_019253641.1">
    <property type="nucleotide sequence ID" value="NZ_JAJGTL010000089.1"/>
</dbReference>
<evidence type="ECO:0000313" key="4">
    <source>
        <dbReference type="EMBL" id="MRG74376.1"/>
    </source>
</evidence>
<name>A0AAW9U3H8_LIMRT</name>